<sequence>MILHIIEGEEWIKAKEQGIYTPASIVTDGFIHCSTTEQVIEIANFLYKGYFGLVLLCIASNKVNSKIVYEDLYETGKLYPHIYGSLNVDAVFKVVEFETNSDGSFDLPYEINEIVT</sequence>
<evidence type="ECO:0000313" key="1">
    <source>
        <dbReference type="EMBL" id="ALX49502.1"/>
    </source>
</evidence>
<dbReference type="Gene3D" id="3.20.170.20">
    <property type="entry name" value="Protein of unknown function DUF952"/>
    <property type="match status" value="1"/>
</dbReference>
<dbReference type="PANTHER" id="PTHR34129">
    <property type="entry name" value="BLR1139 PROTEIN"/>
    <property type="match status" value="1"/>
</dbReference>
<dbReference type="EMBL" id="CP013862">
    <property type="protein sequence ID" value="ALX49502.1"/>
    <property type="molecule type" value="Genomic_DNA"/>
</dbReference>
<dbReference type="InterPro" id="IPR009297">
    <property type="entry name" value="DUF952"/>
</dbReference>
<protein>
    <recommendedName>
        <fullName evidence="3">DUF952 domain-containing protein</fullName>
    </recommendedName>
</protein>
<dbReference type="OrthoDB" id="5638018at2"/>
<reference evidence="1 2" key="1">
    <citation type="submission" date="2016-01" db="EMBL/GenBank/DDBJ databases">
        <title>Complete genome sequence of strain Lentibacillus amyloliquefaciens LAM0015T isolated from saline sediment.</title>
        <authorList>
            <person name="Wang J.-L."/>
            <person name="He M.-X."/>
        </authorList>
    </citation>
    <scope>NUCLEOTIDE SEQUENCE [LARGE SCALE GENOMIC DNA]</scope>
    <source>
        <strain evidence="1 2">LAM0015</strain>
    </source>
</reference>
<dbReference type="Proteomes" id="UP000050331">
    <property type="component" value="Chromosome"/>
</dbReference>
<dbReference type="KEGG" id="lao:AOX59_13555"/>
<dbReference type="PANTHER" id="PTHR34129:SF1">
    <property type="entry name" value="DUF952 DOMAIN-CONTAINING PROTEIN"/>
    <property type="match status" value="1"/>
</dbReference>
<dbReference type="SUPFAM" id="SSF56399">
    <property type="entry name" value="ADP-ribosylation"/>
    <property type="match status" value="1"/>
</dbReference>
<organism evidence="1 2">
    <name type="scientific">Lentibacillus amyloliquefaciens</name>
    <dbReference type="NCBI Taxonomy" id="1472767"/>
    <lineage>
        <taxon>Bacteria</taxon>
        <taxon>Bacillati</taxon>
        <taxon>Bacillota</taxon>
        <taxon>Bacilli</taxon>
        <taxon>Bacillales</taxon>
        <taxon>Bacillaceae</taxon>
        <taxon>Lentibacillus</taxon>
    </lineage>
</organism>
<gene>
    <name evidence="1" type="ORF">AOX59_13555</name>
</gene>
<proteinExistence type="predicted"/>
<accession>A0A0U4FLH2</accession>
<keyword evidence="2" id="KW-1185">Reference proteome</keyword>
<evidence type="ECO:0008006" key="3">
    <source>
        <dbReference type="Google" id="ProtNLM"/>
    </source>
</evidence>
<dbReference type="Pfam" id="PF06108">
    <property type="entry name" value="DUF952"/>
    <property type="match status" value="1"/>
</dbReference>
<name>A0A0U4FLH2_9BACI</name>
<evidence type="ECO:0000313" key="2">
    <source>
        <dbReference type="Proteomes" id="UP000050331"/>
    </source>
</evidence>
<dbReference type="RefSeq" id="WP_068446334.1">
    <property type="nucleotide sequence ID" value="NZ_CP013862.1"/>
</dbReference>
<dbReference type="AlphaFoldDB" id="A0A0U4FLH2"/>